<comment type="caution">
    <text evidence="1">The sequence shown here is derived from an EMBL/GenBank/DDBJ whole genome shotgun (WGS) entry which is preliminary data.</text>
</comment>
<dbReference type="Proteomes" id="UP000255265">
    <property type="component" value="Unassembled WGS sequence"/>
</dbReference>
<dbReference type="AlphaFoldDB" id="A0A370FGU1"/>
<sequence length="119" mass="12960">MPDDKTPFFALVEPKDFRWEVKVPVPADGRYVFATFTGVFRYRRAEDLAEWLAPGGKPRTDADLAADALIAVEDVRGDDGDWLPSDAALKARILAVDRAPAAVVATYLAALRGVAAEKN</sequence>
<dbReference type="EMBL" id="QQAV01000004">
    <property type="protein sequence ID" value="RDI25173.1"/>
    <property type="molecule type" value="Genomic_DNA"/>
</dbReference>
<gene>
    <name evidence="1" type="ORF">DFR41_104229</name>
</gene>
<proteinExistence type="predicted"/>
<accession>A0A370FGU1</accession>
<name>A0A370FGU1_9BURK</name>
<keyword evidence="2" id="KW-1185">Reference proteome</keyword>
<protein>
    <submittedName>
        <fullName evidence="1">Uncharacterized protein</fullName>
    </submittedName>
</protein>
<reference evidence="1 2" key="1">
    <citation type="submission" date="2018-07" db="EMBL/GenBank/DDBJ databases">
        <title>Genomic Encyclopedia of Type Strains, Phase IV (KMG-IV): sequencing the most valuable type-strain genomes for metagenomic binning, comparative biology and taxonomic classification.</title>
        <authorList>
            <person name="Goeker M."/>
        </authorList>
    </citation>
    <scope>NUCLEOTIDE SEQUENCE [LARGE SCALE GENOMIC DNA]</scope>
    <source>
        <strain evidence="1 2">DSM 21352</strain>
    </source>
</reference>
<organism evidence="1 2">
    <name type="scientific">Pseudacidovorax intermedius</name>
    <dbReference type="NCBI Taxonomy" id="433924"/>
    <lineage>
        <taxon>Bacteria</taxon>
        <taxon>Pseudomonadati</taxon>
        <taxon>Pseudomonadota</taxon>
        <taxon>Betaproteobacteria</taxon>
        <taxon>Burkholderiales</taxon>
        <taxon>Comamonadaceae</taxon>
        <taxon>Pseudacidovorax</taxon>
    </lineage>
</organism>
<evidence type="ECO:0000313" key="2">
    <source>
        <dbReference type="Proteomes" id="UP000255265"/>
    </source>
</evidence>
<evidence type="ECO:0000313" key="1">
    <source>
        <dbReference type="EMBL" id="RDI25173.1"/>
    </source>
</evidence>
<dbReference type="RefSeq" id="WP_147284350.1">
    <property type="nucleotide sequence ID" value="NZ_QQAV01000004.1"/>
</dbReference>